<dbReference type="EMBL" id="JAMPLM010000003">
    <property type="protein sequence ID" value="MEP1058040.1"/>
    <property type="molecule type" value="Genomic_DNA"/>
</dbReference>
<dbReference type="PANTHER" id="PTHR30032">
    <property type="entry name" value="N-ACETYLMURAMOYL-L-ALANINE AMIDASE-RELATED"/>
    <property type="match status" value="1"/>
</dbReference>
<feature type="domain" description="Sporulation stage II protein D amidase enhancer LytB N-terminal" evidence="2">
    <location>
        <begin position="251"/>
        <end position="340"/>
    </location>
</feature>
<dbReference type="NCBIfam" id="TIGR02669">
    <property type="entry name" value="SpoIID_LytB"/>
    <property type="match status" value="1"/>
</dbReference>
<accession>A0ABV0KFS4</accession>
<keyword evidence="1" id="KW-0472">Membrane</keyword>
<evidence type="ECO:0000313" key="3">
    <source>
        <dbReference type="EMBL" id="MEP1058040.1"/>
    </source>
</evidence>
<dbReference type="Pfam" id="PF08486">
    <property type="entry name" value="SpoIID"/>
    <property type="match status" value="1"/>
</dbReference>
<evidence type="ECO:0000259" key="2">
    <source>
        <dbReference type="Pfam" id="PF08486"/>
    </source>
</evidence>
<comment type="caution">
    <text evidence="3">The sequence shown here is derived from an EMBL/GenBank/DDBJ whole genome shotgun (WGS) entry which is preliminary data.</text>
</comment>
<dbReference type="PANTHER" id="PTHR30032:SF4">
    <property type="entry name" value="AMIDASE ENHANCER"/>
    <property type="match status" value="1"/>
</dbReference>
<keyword evidence="1" id="KW-0812">Transmembrane</keyword>
<keyword evidence="4" id="KW-1185">Reference proteome</keyword>
<dbReference type="InterPro" id="IPR013486">
    <property type="entry name" value="SpoIID/LytB"/>
</dbReference>
<protein>
    <submittedName>
        <fullName evidence="3">SpoIID/LytB domain-containing protein</fullName>
    </submittedName>
</protein>
<gene>
    <name evidence="3" type="ORF">NDI38_06275</name>
</gene>
<reference evidence="3 4" key="1">
    <citation type="submission" date="2022-04" db="EMBL/GenBank/DDBJ databases">
        <title>Positive selection, recombination, and allopatry shape intraspecific diversity of widespread and dominant cyanobacteria.</title>
        <authorList>
            <person name="Wei J."/>
            <person name="Shu W."/>
            <person name="Hu C."/>
        </authorList>
    </citation>
    <scope>NUCLEOTIDE SEQUENCE [LARGE SCALE GENOMIC DNA]</scope>
    <source>
        <strain evidence="3 4">AS-A4</strain>
    </source>
</reference>
<proteinExistence type="predicted"/>
<dbReference type="InterPro" id="IPR013693">
    <property type="entry name" value="SpoIID/LytB_N"/>
</dbReference>
<name>A0ABV0KFS4_9CYAN</name>
<sequence length="565" mass="62630">MRIECVAQDQNAQDQLYRQRATVAVKALLRQPSLGVVLAIASMFGLGLGLAAPGTAATRKDVELQIGVVQRFGSKATDGLMLQAATGDRLTFRFETKGKAQTVTATSAKLDIVQQTLPEPNLQERVVLSTHRSFESAEASANRWLAQGIPVEVAQPERWQVWAKRDTYSNPLLRRLLLQSLQAQGMQTAYIDTQVLPQQPRASLVVNGYRYTRDRVEIGSSQGTIQVLQTSGDKKRTLYAGSLRLQPNTYGTYTLVNQVPLETYLRGVVPHEIGAWAVQPVLEVQAILARTYALRNVRRFAIDGYQLCADTQCQVYNGLTGAHPATDRAIAATRGTVLTYKNELVDAVYSSSTGGITAPFTDIWAGADRPYLRAVIDSVGQPWDLARQNLAEEKSFRRFISQTKGFNEAGANLFRWRVESRLEDLNRDIRRYLVALKDPLANFKTIQRLEVTKRSPAGRVLNVRITTDRGTFELVKDNILVALYAPNSTLFYVEPLYGANKTLQGYSFVGGGFGHGVGLSQTGTYHLGKLGWSSDRILSFYYPGTQLRPISDAITFWRGDQNNGS</sequence>
<organism evidence="3 4">
    <name type="scientific">Stenomitos frigidus AS-A4</name>
    <dbReference type="NCBI Taxonomy" id="2933935"/>
    <lineage>
        <taxon>Bacteria</taxon>
        <taxon>Bacillati</taxon>
        <taxon>Cyanobacteriota</taxon>
        <taxon>Cyanophyceae</taxon>
        <taxon>Leptolyngbyales</taxon>
        <taxon>Leptolyngbyaceae</taxon>
        <taxon>Stenomitos</taxon>
    </lineage>
</organism>
<keyword evidence="1" id="KW-1133">Transmembrane helix</keyword>
<evidence type="ECO:0000256" key="1">
    <source>
        <dbReference type="SAM" id="Phobius"/>
    </source>
</evidence>
<evidence type="ECO:0000313" key="4">
    <source>
        <dbReference type="Proteomes" id="UP001476950"/>
    </source>
</evidence>
<dbReference type="InterPro" id="IPR051922">
    <property type="entry name" value="Bact_Sporulation_Assoc"/>
</dbReference>
<dbReference type="Proteomes" id="UP001476950">
    <property type="component" value="Unassembled WGS sequence"/>
</dbReference>
<feature type="transmembrane region" description="Helical" evidence="1">
    <location>
        <begin position="34"/>
        <end position="52"/>
    </location>
</feature>
<dbReference type="RefSeq" id="WP_206756074.1">
    <property type="nucleotide sequence ID" value="NZ_JAMPLM010000003.1"/>
</dbReference>